<protein>
    <submittedName>
        <fullName evidence="3">Cytochrome P450</fullName>
    </submittedName>
</protein>
<reference evidence="3 4" key="1">
    <citation type="submission" date="2024-10" db="EMBL/GenBank/DDBJ databases">
        <title>The Natural Products Discovery Center: Release of the First 8490 Sequenced Strains for Exploring Actinobacteria Biosynthetic Diversity.</title>
        <authorList>
            <person name="Kalkreuter E."/>
            <person name="Kautsar S.A."/>
            <person name="Yang D."/>
            <person name="Bader C.D."/>
            <person name="Teijaro C.N."/>
            <person name="Fluegel L."/>
            <person name="Davis C.M."/>
            <person name="Simpson J.R."/>
            <person name="Lauterbach L."/>
            <person name="Steele A.D."/>
            <person name="Gui C."/>
            <person name="Meng S."/>
            <person name="Li G."/>
            <person name="Viehrig K."/>
            <person name="Ye F."/>
            <person name="Su P."/>
            <person name="Kiefer A.F."/>
            <person name="Nichols A."/>
            <person name="Cepeda A.J."/>
            <person name="Yan W."/>
            <person name="Fan B."/>
            <person name="Jiang Y."/>
            <person name="Adhikari A."/>
            <person name="Zheng C.-J."/>
            <person name="Schuster L."/>
            <person name="Cowan T.M."/>
            <person name="Smanski M.J."/>
            <person name="Chevrette M.G."/>
            <person name="De Carvalho L.P.S."/>
            <person name="Shen B."/>
        </authorList>
    </citation>
    <scope>NUCLEOTIDE SEQUENCE [LARGE SCALE GENOMIC DNA]</scope>
    <source>
        <strain evidence="3 4">NPDC019275</strain>
    </source>
</reference>
<dbReference type="RefSeq" id="WP_364820482.1">
    <property type="nucleotide sequence ID" value="NZ_JBFAYM010000004.1"/>
</dbReference>
<keyword evidence="4" id="KW-1185">Reference proteome</keyword>
<evidence type="ECO:0000256" key="1">
    <source>
        <dbReference type="ARBA" id="ARBA00010617"/>
    </source>
</evidence>
<dbReference type="InterPro" id="IPR050121">
    <property type="entry name" value="Cytochrome_P450_monoxygenase"/>
</dbReference>
<evidence type="ECO:0000313" key="4">
    <source>
        <dbReference type="Proteomes" id="UP001611415"/>
    </source>
</evidence>
<dbReference type="PANTHER" id="PTHR24305">
    <property type="entry name" value="CYTOCHROME P450"/>
    <property type="match status" value="1"/>
</dbReference>
<dbReference type="Gene3D" id="1.10.630.10">
    <property type="entry name" value="Cytochrome P450"/>
    <property type="match status" value="1"/>
</dbReference>
<evidence type="ECO:0000313" key="3">
    <source>
        <dbReference type="EMBL" id="MFI2476831.1"/>
    </source>
</evidence>
<comment type="similarity">
    <text evidence="1">Belongs to the cytochrome P450 family.</text>
</comment>
<keyword evidence="2" id="KW-0812">Transmembrane</keyword>
<dbReference type="Pfam" id="PF00067">
    <property type="entry name" value="p450"/>
    <property type="match status" value="1"/>
</dbReference>
<accession>A0ABW7X6T0</accession>
<name>A0ABW7X6T0_9NOCA</name>
<dbReference type="Proteomes" id="UP001611415">
    <property type="component" value="Unassembled WGS sequence"/>
</dbReference>
<dbReference type="PRINTS" id="PR00385">
    <property type="entry name" value="P450"/>
</dbReference>
<dbReference type="InterPro" id="IPR036396">
    <property type="entry name" value="Cyt_P450_sf"/>
</dbReference>
<feature type="transmembrane region" description="Helical" evidence="2">
    <location>
        <begin position="183"/>
        <end position="203"/>
    </location>
</feature>
<dbReference type="EMBL" id="JBIRYO010000019">
    <property type="protein sequence ID" value="MFI2476831.1"/>
    <property type="molecule type" value="Genomic_DNA"/>
</dbReference>
<evidence type="ECO:0000256" key="2">
    <source>
        <dbReference type="SAM" id="Phobius"/>
    </source>
</evidence>
<dbReference type="InterPro" id="IPR002401">
    <property type="entry name" value="Cyt_P450_E_grp-I"/>
</dbReference>
<dbReference type="SUPFAM" id="SSF48264">
    <property type="entry name" value="Cytochrome P450"/>
    <property type="match status" value="1"/>
</dbReference>
<keyword evidence="2" id="KW-1133">Transmembrane helix</keyword>
<proteinExistence type="inferred from homology"/>
<keyword evidence="2" id="KW-0472">Membrane</keyword>
<sequence>MAIETAAPASPRLFPLHALAAGLDFERYFRWRRAREGDPFYVRFPGFGAVLFTGTPDGARELFRAPTDLLEPPRPNPIEPLVGPASLILTSGVRHRRDRALLAPAFHGARIRALGELIQAATLDEIDGGATLWRPHTTAPWRARATTPWRPGTRIDSRAVARSITLRVIMEAVFGVRAGERRIAYAAAITAFLTAFSGPLLLAPALRRGAFGRAPWDRFVAAREHLDRLIQADLAERKGTARQDDCDILGLLLSTRYDDGSAPTDAELGDQLRTLLVAGHETTATSLVWALYHLHRAPEALRRLRAELGDAGDSPTDLAGLPYLDAVCQETLRLHPPVPIVLRRVTGPVTLRGVRVPAGDTMGLALPLLHSDPDTWVDAARFRPERFLDRRYSPFELAPYGGGHRRCVGASLADYELRIVLATLLRRVRLALPSRYARGRAPLSVPHNIATGPHRSIPFDVVE</sequence>
<dbReference type="PRINTS" id="PR00463">
    <property type="entry name" value="EP450I"/>
</dbReference>
<organism evidence="3 4">
    <name type="scientific">Nocardia xishanensis</name>
    <dbReference type="NCBI Taxonomy" id="238964"/>
    <lineage>
        <taxon>Bacteria</taxon>
        <taxon>Bacillati</taxon>
        <taxon>Actinomycetota</taxon>
        <taxon>Actinomycetes</taxon>
        <taxon>Mycobacteriales</taxon>
        <taxon>Nocardiaceae</taxon>
        <taxon>Nocardia</taxon>
    </lineage>
</organism>
<comment type="caution">
    <text evidence="3">The sequence shown here is derived from an EMBL/GenBank/DDBJ whole genome shotgun (WGS) entry which is preliminary data.</text>
</comment>
<gene>
    <name evidence="3" type="ORF">ACH49W_25895</name>
</gene>
<dbReference type="InterPro" id="IPR001128">
    <property type="entry name" value="Cyt_P450"/>
</dbReference>
<dbReference type="CDD" id="cd11053">
    <property type="entry name" value="CYP110-like"/>
    <property type="match status" value="1"/>
</dbReference>
<dbReference type="PANTHER" id="PTHR24305:SF166">
    <property type="entry name" value="CYTOCHROME P450 12A4, MITOCHONDRIAL-RELATED"/>
    <property type="match status" value="1"/>
</dbReference>